<feature type="domain" description="DUF5716" evidence="1">
    <location>
        <begin position="115"/>
        <end position="418"/>
    </location>
</feature>
<name>A0ABS7L8S4_9FIRM</name>
<dbReference type="Proteomes" id="UP000779049">
    <property type="component" value="Unassembled WGS sequence"/>
</dbReference>
<gene>
    <name evidence="2" type="ORF">FLB61_10485</name>
</gene>
<dbReference type="InterPro" id="IPR043770">
    <property type="entry name" value="DUF5716_C"/>
</dbReference>
<dbReference type="Pfam" id="PF18980">
    <property type="entry name" value="DUF5716_C"/>
    <property type="match status" value="1"/>
</dbReference>
<reference evidence="2 3" key="1">
    <citation type="journal article" date="2020" name="New Microbes New Infect">
        <title>Sellimonas caecigallum sp. nov., description and genome sequence of a new member of the Sellimonas genus isolated from the cecum of feral chicken.</title>
        <authorList>
            <person name="Wongkuna S."/>
            <person name="Ghimire S."/>
            <person name="Antony L."/>
            <person name="Chankhamhaengdecha S."/>
            <person name="Janvilisri T."/>
            <person name="Scaria J."/>
        </authorList>
    </citation>
    <scope>NUCLEOTIDE SEQUENCE [LARGE SCALE GENOMIC DNA]</scope>
    <source>
        <strain evidence="2 3">SW451</strain>
    </source>
</reference>
<proteinExistence type="predicted"/>
<evidence type="ECO:0000259" key="1">
    <source>
        <dbReference type="Pfam" id="PF18980"/>
    </source>
</evidence>
<comment type="caution">
    <text evidence="2">The sequence shown here is derived from an EMBL/GenBank/DDBJ whole genome shotgun (WGS) entry which is preliminary data.</text>
</comment>
<dbReference type="RefSeq" id="WP_221920095.1">
    <property type="nucleotide sequence ID" value="NZ_CP173660.1"/>
</dbReference>
<organism evidence="2 3">
    <name type="scientific">Sellimonas caecigallum</name>
    <dbReference type="NCBI Taxonomy" id="2592333"/>
    <lineage>
        <taxon>Bacteria</taxon>
        <taxon>Bacillati</taxon>
        <taxon>Bacillota</taxon>
        <taxon>Clostridia</taxon>
        <taxon>Lachnospirales</taxon>
        <taxon>Lachnospiraceae</taxon>
        <taxon>Sellimonas</taxon>
    </lineage>
</organism>
<evidence type="ECO:0000313" key="2">
    <source>
        <dbReference type="EMBL" id="MBY0759506.1"/>
    </source>
</evidence>
<evidence type="ECO:0000313" key="3">
    <source>
        <dbReference type="Proteomes" id="UP000779049"/>
    </source>
</evidence>
<keyword evidence="3" id="KW-1185">Reference proteome</keyword>
<sequence length="430" mass="50414">MERNGYIIGYDLNEKGCQISYYDEDKHELKTLEVAADNYQIPLMVGHYKEAWMFGREAQRAAMMEKGWVVSDLYGKALRQEKVEKDGTIYEASWLLQKFVELTLQTFRKKKISYLSFAVPWIDKDVRTLLTKAAVNAGVDKDAVYAMDYKESFCYYMLYQPKELWQYESALFYCDRDKIEAYMLKKLNTEYRRERESFISVEKVAEAEMEELRAVYPVLNVDKAKNADERFKHFIEGVFDKKHVSSVYLTGEGFENNWYPHSQKVLCNGRRAFMGNNLYSKGACYCGLKKQTGDSDVPTYLDETKLTEQICLKMRIDGEDVWYPVVAFGSHWYENDQHWEVLLEDTDDIEIHIESLVTGQWRVETVSFDGMPKRKEYSMKLRVQTQFDNERTCRLIFEDAGFGEFFPATDFRTEKTIYLGGTNGQFNSLS</sequence>
<accession>A0ABS7L8S4</accession>
<protein>
    <recommendedName>
        <fullName evidence="1">DUF5716 domain-containing protein</fullName>
    </recommendedName>
</protein>
<dbReference type="EMBL" id="VIRV01000017">
    <property type="protein sequence ID" value="MBY0759506.1"/>
    <property type="molecule type" value="Genomic_DNA"/>
</dbReference>